<feature type="region of interest" description="Disordered" evidence="1">
    <location>
        <begin position="1"/>
        <end position="44"/>
    </location>
</feature>
<gene>
    <name evidence="2" type="ORF">CDAR_174391</name>
</gene>
<sequence length="139" mass="15568">MKPFQQRKRGTASDTCWMRTSSRPKSQPHNKNQSINRMQIPSHPRKQELITYLLPKTHKSSTLTIAHRITSVQVPDIRESNDSAHATLVTPTKTNEDSAAISLCYLEGRNTLPPPPTSHALARTQCMAAPANRALKWGM</sequence>
<evidence type="ECO:0000313" key="2">
    <source>
        <dbReference type="EMBL" id="GIX95402.1"/>
    </source>
</evidence>
<comment type="caution">
    <text evidence="2">The sequence shown here is derived from an EMBL/GenBank/DDBJ whole genome shotgun (WGS) entry which is preliminary data.</text>
</comment>
<evidence type="ECO:0000256" key="1">
    <source>
        <dbReference type="SAM" id="MobiDB-lite"/>
    </source>
</evidence>
<feature type="compositionally biased region" description="Basic residues" evidence="1">
    <location>
        <begin position="1"/>
        <end position="10"/>
    </location>
</feature>
<feature type="compositionally biased region" description="Polar residues" evidence="1">
    <location>
        <begin position="12"/>
        <end position="39"/>
    </location>
</feature>
<evidence type="ECO:0000313" key="3">
    <source>
        <dbReference type="Proteomes" id="UP001054837"/>
    </source>
</evidence>
<name>A0AAV4PD95_9ARAC</name>
<dbReference type="EMBL" id="BPLQ01002737">
    <property type="protein sequence ID" value="GIX95402.1"/>
    <property type="molecule type" value="Genomic_DNA"/>
</dbReference>
<keyword evidence="3" id="KW-1185">Reference proteome</keyword>
<protein>
    <submittedName>
        <fullName evidence="2">Uncharacterized protein</fullName>
    </submittedName>
</protein>
<proteinExistence type="predicted"/>
<dbReference type="Proteomes" id="UP001054837">
    <property type="component" value="Unassembled WGS sequence"/>
</dbReference>
<reference evidence="2 3" key="1">
    <citation type="submission" date="2021-06" db="EMBL/GenBank/DDBJ databases">
        <title>Caerostris darwini draft genome.</title>
        <authorList>
            <person name="Kono N."/>
            <person name="Arakawa K."/>
        </authorList>
    </citation>
    <scope>NUCLEOTIDE SEQUENCE [LARGE SCALE GENOMIC DNA]</scope>
</reference>
<organism evidence="2 3">
    <name type="scientific">Caerostris darwini</name>
    <dbReference type="NCBI Taxonomy" id="1538125"/>
    <lineage>
        <taxon>Eukaryota</taxon>
        <taxon>Metazoa</taxon>
        <taxon>Ecdysozoa</taxon>
        <taxon>Arthropoda</taxon>
        <taxon>Chelicerata</taxon>
        <taxon>Arachnida</taxon>
        <taxon>Araneae</taxon>
        <taxon>Araneomorphae</taxon>
        <taxon>Entelegynae</taxon>
        <taxon>Araneoidea</taxon>
        <taxon>Araneidae</taxon>
        <taxon>Caerostris</taxon>
    </lineage>
</organism>
<dbReference type="AlphaFoldDB" id="A0AAV4PD95"/>
<accession>A0AAV4PD95</accession>